<organism evidence="2 3">
    <name type="scientific">Polaribacter vadi</name>
    <dbReference type="NCBI Taxonomy" id="1774273"/>
    <lineage>
        <taxon>Bacteria</taxon>
        <taxon>Pseudomonadati</taxon>
        <taxon>Bacteroidota</taxon>
        <taxon>Flavobacteriia</taxon>
        <taxon>Flavobacteriales</taxon>
        <taxon>Flavobacteriaceae</taxon>
    </lineage>
</organism>
<keyword evidence="1" id="KW-0812">Transmembrane</keyword>
<keyword evidence="3" id="KW-1185">Reference proteome</keyword>
<name>A0A1B8TSB3_9FLAO</name>
<dbReference type="Proteomes" id="UP000092584">
    <property type="component" value="Unassembled WGS sequence"/>
</dbReference>
<dbReference type="AlphaFoldDB" id="A0A1B8TSB3"/>
<protein>
    <submittedName>
        <fullName evidence="2">Uncharacterized protein</fullName>
    </submittedName>
</protein>
<proteinExistence type="predicted"/>
<evidence type="ECO:0000256" key="1">
    <source>
        <dbReference type="SAM" id="Phobius"/>
    </source>
</evidence>
<sequence length="129" mass="15143">MIKSIFLYFVTFSSLFLLSFFLHQYYLDVNEFVLPFSLQKVYLFHAGFSLLICVNFRLLANVDKVFPQLGFIYLGCLFFKIILFCVVFYESLFNDTILTKIAKISLILPMFIFLLTEAVFIAKILNKKD</sequence>
<evidence type="ECO:0000313" key="3">
    <source>
        <dbReference type="Proteomes" id="UP000092584"/>
    </source>
</evidence>
<feature type="transmembrane region" description="Helical" evidence="1">
    <location>
        <begin position="42"/>
        <end position="59"/>
    </location>
</feature>
<keyword evidence="1" id="KW-0472">Membrane</keyword>
<evidence type="ECO:0000313" key="2">
    <source>
        <dbReference type="EMBL" id="OBY62482.1"/>
    </source>
</evidence>
<dbReference type="Pfam" id="PF19665">
    <property type="entry name" value="DUF6168"/>
    <property type="match status" value="1"/>
</dbReference>
<dbReference type="InterPro" id="IPR046166">
    <property type="entry name" value="DUF6168"/>
</dbReference>
<feature type="transmembrane region" description="Helical" evidence="1">
    <location>
        <begin position="71"/>
        <end position="89"/>
    </location>
</feature>
<comment type="caution">
    <text evidence="2">The sequence shown here is derived from an EMBL/GenBank/DDBJ whole genome shotgun (WGS) entry which is preliminary data.</text>
</comment>
<dbReference type="STRING" id="1774273.LPB03_09955"/>
<dbReference type="EMBL" id="LSFM01000023">
    <property type="protein sequence ID" value="OBY62482.1"/>
    <property type="molecule type" value="Genomic_DNA"/>
</dbReference>
<accession>A0A1B8TSB3</accession>
<reference evidence="3" key="1">
    <citation type="submission" date="2016-02" db="EMBL/GenBank/DDBJ databases">
        <authorList>
            <person name="Shin S.-K."/>
            <person name="Yi H."/>
            <person name="Kim E."/>
        </authorList>
    </citation>
    <scope>NUCLEOTIDE SEQUENCE [LARGE SCALE GENOMIC DNA]</scope>
    <source>
        <strain evidence="3">LPB0003</strain>
    </source>
</reference>
<feature type="transmembrane region" description="Helical" evidence="1">
    <location>
        <begin position="5"/>
        <end position="22"/>
    </location>
</feature>
<dbReference type="RefSeq" id="WP_065319469.1">
    <property type="nucleotide sequence ID" value="NZ_CP017477.1"/>
</dbReference>
<keyword evidence="1" id="KW-1133">Transmembrane helix</keyword>
<feature type="transmembrane region" description="Helical" evidence="1">
    <location>
        <begin position="101"/>
        <end position="125"/>
    </location>
</feature>
<dbReference type="KEGG" id="pob:LPB03_09955"/>
<gene>
    <name evidence="2" type="ORF">LPB3_09965</name>
</gene>